<reference evidence="10 11" key="1">
    <citation type="submission" date="2019-06" db="EMBL/GenBank/DDBJ databases">
        <title>Amycolatopsis alkalitolerans sp. nov., isolated from Gastrodia elata Blume.</title>
        <authorList>
            <person name="Narsing Rao M.P."/>
            <person name="Li W.J."/>
        </authorList>
    </citation>
    <scope>NUCLEOTIDE SEQUENCE [LARGE SCALE GENOMIC DNA]</scope>
    <source>
        <strain evidence="10 11">SYSUP0005</strain>
    </source>
</reference>
<comment type="caution">
    <text evidence="10">The sequence shown here is derived from an EMBL/GenBank/DDBJ whole genome shotgun (WGS) entry which is preliminary data.</text>
</comment>
<keyword evidence="2" id="KW-0813">Transport</keyword>
<evidence type="ECO:0000256" key="5">
    <source>
        <dbReference type="ARBA" id="ARBA00022989"/>
    </source>
</evidence>
<evidence type="ECO:0000256" key="7">
    <source>
        <dbReference type="SAM" id="MobiDB-lite"/>
    </source>
</evidence>
<protein>
    <submittedName>
        <fullName evidence="10">MFS transporter</fullName>
    </submittedName>
</protein>
<keyword evidence="4 8" id="KW-0812">Transmembrane</keyword>
<evidence type="ECO:0000313" key="11">
    <source>
        <dbReference type="Proteomes" id="UP000305546"/>
    </source>
</evidence>
<sequence length="469" mass="47081">MVFLDTTVVNVALPSIGHGLGLGESGLAWVVGAYQLTFGGFQLVGGRAADLLGRRRLFLAGVLVFTAASLAAGLAPSAAVLLAARAAQGVGAALVVPAEISLLAVTFPDSRDYARAFGVWSAMGAAGAAAGTALGGILTQGLGWPSIFLINLPIGAAAVALTRRLLPADAAGVGGRHPWRRLDLPGAALGTGGLVLVVYAITASAGRGLDVATMTTCALGLLLLAGFSWHETHAVRPLMPLRLYRVRNVTGSTLVNFLVGAAHVPAFVLLALYLQHVAGYSPMTSGFAVLPVAVVNMAVARTVLPAALARFGARVVLTGGMVLLAIGLGGLARVPVHGSYLLDVLPAGLVFGVGLPAAFAGVTIPAVTSVAEVDTGITAGIVQTAQRVGAALGATAATALAAAWTAGHTGPPLQTYTGGLRVAFAAAAGTAALGAVLAATIIRSPGTPRVEHDNHDASFDEQAPSRQER</sequence>
<feature type="transmembrane region" description="Helical" evidence="8">
    <location>
        <begin position="344"/>
        <end position="367"/>
    </location>
</feature>
<dbReference type="EMBL" id="VDFW01000002">
    <property type="protein sequence ID" value="TNC29269.1"/>
    <property type="molecule type" value="Genomic_DNA"/>
</dbReference>
<dbReference type="InterPro" id="IPR005829">
    <property type="entry name" value="Sugar_transporter_CS"/>
</dbReference>
<keyword evidence="5 8" id="KW-1133">Transmembrane helix</keyword>
<evidence type="ECO:0000259" key="9">
    <source>
        <dbReference type="PROSITE" id="PS50850"/>
    </source>
</evidence>
<dbReference type="CDD" id="cd17321">
    <property type="entry name" value="MFS_MMR_MDR_like"/>
    <property type="match status" value="1"/>
</dbReference>
<proteinExistence type="predicted"/>
<dbReference type="PROSITE" id="PS00216">
    <property type="entry name" value="SUGAR_TRANSPORT_1"/>
    <property type="match status" value="1"/>
</dbReference>
<feature type="transmembrane region" description="Helical" evidence="8">
    <location>
        <begin position="280"/>
        <end position="299"/>
    </location>
</feature>
<dbReference type="Proteomes" id="UP000305546">
    <property type="component" value="Unassembled WGS sequence"/>
</dbReference>
<feature type="domain" description="Major facilitator superfamily (MFS) profile" evidence="9">
    <location>
        <begin position="1"/>
        <end position="446"/>
    </location>
</feature>
<accession>A0A5C4MAM4</accession>
<evidence type="ECO:0000256" key="8">
    <source>
        <dbReference type="SAM" id="Phobius"/>
    </source>
</evidence>
<keyword evidence="3" id="KW-1003">Cell membrane</keyword>
<gene>
    <name evidence="10" type="ORF">FG385_03560</name>
</gene>
<keyword evidence="11" id="KW-1185">Reference proteome</keyword>
<organism evidence="10 11">
    <name type="scientific">Amycolatopsis alkalitolerans</name>
    <dbReference type="NCBI Taxonomy" id="2547244"/>
    <lineage>
        <taxon>Bacteria</taxon>
        <taxon>Bacillati</taxon>
        <taxon>Actinomycetota</taxon>
        <taxon>Actinomycetes</taxon>
        <taxon>Pseudonocardiales</taxon>
        <taxon>Pseudonocardiaceae</taxon>
        <taxon>Amycolatopsis</taxon>
    </lineage>
</organism>
<dbReference type="Pfam" id="PF07690">
    <property type="entry name" value="MFS_1"/>
    <property type="match status" value="1"/>
</dbReference>
<feature type="transmembrane region" description="Helical" evidence="8">
    <location>
        <begin position="86"/>
        <end position="105"/>
    </location>
</feature>
<evidence type="ECO:0000256" key="3">
    <source>
        <dbReference type="ARBA" id="ARBA00022475"/>
    </source>
</evidence>
<dbReference type="InterPro" id="IPR036259">
    <property type="entry name" value="MFS_trans_sf"/>
</dbReference>
<evidence type="ECO:0000256" key="4">
    <source>
        <dbReference type="ARBA" id="ARBA00022692"/>
    </source>
</evidence>
<evidence type="ECO:0000256" key="2">
    <source>
        <dbReference type="ARBA" id="ARBA00022448"/>
    </source>
</evidence>
<dbReference type="Gene3D" id="1.20.1720.10">
    <property type="entry name" value="Multidrug resistance protein D"/>
    <property type="match status" value="1"/>
</dbReference>
<dbReference type="SUPFAM" id="SSF103473">
    <property type="entry name" value="MFS general substrate transporter"/>
    <property type="match status" value="1"/>
</dbReference>
<feature type="transmembrane region" description="Helical" evidence="8">
    <location>
        <begin position="211"/>
        <end position="229"/>
    </location>
</feature>
<feature type="transmembrane region" description="Helical" evidence="8">
    <location>
        <begin position="117"/>
        <end position="138"/>
    </location>
</feature>
<dbReference type="PANTHER" id="PTHR42718:SF46">
    <property type="entry name" value="BLR6921 PROTEIN"/>
    <property type="match status" value="1"/>
</dbReference>
<feature type="transmembrane region" description="Helical" evidence="8">
    <location>
        <begin position="419"/>
        <end position="442"/>
    </location>
</feature>
<feature type="transmembrane region" description="Helical" evidence="8">
    <location>
        <begin position="57"/>
        <end position="80"/>
    </location>
</feature>
<feature type="transmembrane region" description="Helical" evidence="8">
    <location>
        <begin position="144"/>
        <end position="166"/>
    </location>
</feature>
<dbReference type="AlphaFoldDB" id="A0A5C4MAM4"/>
<feature type="transmembrane region" description="Helical" evidence="8">
    <location>
        <begin position="388"/>
        <end position="407"/>
    </location>
</feature>
<evidence type="ECO:0000256" key="1">
    <source>
        <dbReference type="ARBA" id="ARBA00004651"/>
    </source>
</evidence>
<evidence type="ECO:0000313" key="10">
    <source>
        <dbReference type="EMBL" id="TNC29269.1"/>
    </source>
</evidence>
<keyword evidence="6 8" id="KW-0472">Membrane</keyword>
<feature type="transmembrane region" description="Helical" evidence="8">
    <location>
        <begin position="311"/>
        <end position="332"/>
    </location>
</feature>
<dbReference type="PANTHER" id="PTHR42718">
    <property type="entry name" value="MAJOR FACILITATOR SUPERFAMILY MULTIDRUG TRANSPORTER MFSC"/>
    <property type="match status" value="1"/>
</dbReference>
<dbReference type="InterPro" id="IPR011701">
    <property type="entry name" value="MFS"/>
</dbReference>
<dbReference type="Gene3D" id="1.20.1250.20">
    <property type="entry name" value="MFS general substrate transporter like domains"/>
    <property type="match status" value="1"/>
</dbReference>
<dbReference type="GO" id="GO:0005886">
    <property type="term" value="C:plasma membrane"/>
    <property type="evidence" value="ECO:0007669"/>
    <property type="project" value="UniProtKB-SubCell"/>
</dbReference>
<feature type="transmembrane region" description="Helical" evidence="8">
    <location>
        <begin position="187"/>
        <end position="205"/>
    </location>
</feature>
<dbReference type="OrthoDB" id="4325372at2"/>
<feature type="transmembrane region" description="Helical" evidence="8">
    <location>
        <begin position="249"/>
        <end position="274"/>
    </location>
</feature>
<dbReference type="GO" id="GO:0022857">
    <property type="term" value="F:transmembrane transporter activity"/>
    <property type="evidence" value="ECO:0007669"/>
    <property type="project" value="InterPro"/>
</dbReference>
<dbReference type="InterPro" id="IPR020846">
    <property type="entry name" value="MFS_dom"/>
</dbReference>
<name>A0A5C4MAM4_9PSEU</name>
<feature type="region of interest" description="Disordered" evidence="7">
    <location>
        <begin position="446"/>
        <end position="469"/>
    </location>
</feature>
<feature type="compositionally biased region" description="Basic and acidic residues" evidence="7">
    <location>
        <begin position="449"/>
        <end position="458"/>
    </location>
</feature>
<evidence type="ECO:0000256" key="6">
    <source>
        <dbReference type="ARBA" id="ARBA00023136"/>
    </source>
</evidence>
<feature type="transmembrane region" description="Helical" evidence="8">
    <location>
        <begin position="27"/>
        <end position="45"/>
    </location>
</feature>
<comment type="subcellular location">
    <subcellularLocation>
        <location evidence="1">Cell membrane</location>
        <topology evidence="1">Multi-pass membrane protein</topology>
    </subcellularLocation>
</comment>
<dbReference type="PROSITE" id="PS50850">
    <property type="entry name" value="MFS"/>
    <property type="match status" value="1"/>
</dbReference>